<dbReference type="InterPro" id="IPR003647">
    <property type="entry name" value="Intron_nuc_1_rpt"/>
</dbReference>
<dbReference type="Pfam" id="PF07453">
    <property type="entry name" value="NUMOD1"/>
    <property type="match status" value="2"/>
</dbReference>
<dbReference type="InterPro" id="IPR010896">
    <property type="entry name" value="NUMOD1"/>
</dbReference>
<protein>
    <submittedName>
        <fullName evidence="3">GIY-YIG nuclease family protein</fullName>
    </submittedName>
</protein>
<feature type="domain" description="Nuclease-associated modular DNA-binding 1" evidence="2">
    <location>
        <begin position="172"/>
        <end position="202"/>
    </location>
</feature>
<dbReference type="InterPro" id="IPR000305">
    <property type="entry name" value="GIY-YIG_endonuc"/>
</dbReference>
<evidence type="ECO:0000313" key="3">
    <source>
        <dbReference type="EMBL" id="QLG47242.1"/>
    </source>
</evidence>
<evidence type="ECO:0000313" key="4">
    <source>
        <dbReference type="Proteomes" id="UP000509302"/>
    </source>
</evidence>
<organism evidence="3 4">
    <name type="scientific">Costertonia aggregata</name>
    <dbReference type="NCBI Taxonomy" id="343403"/>
    <lineage>
        <taxon>Bacteria</taxon>
        <taxon>Pseudomonadati</taxon>
        <taxon>Bacteroidota</taxon>
        <taxon>Flavobacteriia</taxon>
        <taxon>Flavobacteriales</taxon>
        <taxon>Flavobacteriaceae</taxon>
        <taxon>Costertonia</taxon>
    </lineage>
</organism>
<dbReference type="Pfam" id="PF01541">
    <property type="entry name" value="GIY-YIG"/>
    <property type="match status" value="1"/>
</dbReference>
<sequence>MKEEVFKIYKAENLENGLVYIGATTKEIEERMYDHIYKSKTCTGSYFQEAIGICGPDTFSWEQIDTANDINELANKEKDYIIKYNSFYNGYNSDSGGGIQKTVYQYSMGEGLLINQYDCLESAGNAVNVSKKSIANVCLGYNKTCKGFYWSYKFAEPFTIEKDLRRKDVVKFDLQGNQISTFESVAEASRQTGVSKTCIARCCRGERKCSGGFLWEYRT</sequence>
<feature type="domain" description="GIY-YIG" evidence="1">
    <location>
        <begin position="8"/>
        <end position="92"/>
    </location>
</feature>
<keyword evidence="4" id="KW-1185">Reference proteome</keyword>
<name>A0A7H9AVW5_9FLAO</name>
<dbReference type="InterPro" id="IPR035901">
    <property type="entry name" value="GIY-YIG_endonuc_sf"/>
</dbReference>
<dbReference type="CDD" id="cd10443">
    <property type="entry name" value="GIY-YIG_HE_Tlr8p_PBC-V_like"/>
    <property type="match status" value="1"/>
</dbReference>
<dbReference type="Proteomes" id="UP000509302">
    <property type="component" value="Chromosome"/>
</dbReference>
<dbReference type="AlphaFoldDB" id="A0A7H9AVW5"/>
<reference evidence="3 4" key="1">
    <citation type="journal article" date="2006" name="Int. J. Syst. Evol. Microbiol.">
        <title>Costertonia aggregata gen. nov., sp. nov., a mesophilic marine bacterium of the family Flavobacteriaceae, isolated from a mature biofilm.</title>
        <authorList>
            <person name="Kwon K.K."/>
            <person name="Lee Y.K."/>
            <person name="Lee H.K."/>
        </authorList>
    </citation>
    <scope>NUCLEOTIDE SEQUENCE [LARGE SCALE GENOMIC DNA]</scope>
    <source>
        <strain evidence="3 4">KCCM 42265</strain>
    </source>
</reference>
<dbReference type="SUPFAM" id="SSF82771">
    <property type="entry name" value="GIY-YIG endonuclease"/>
    <property type="match status" value="1"/>
</dbReference>
<dbReference type="SUPFAM" id="SSF64496">
    <property type="entry name" value="DNA-binding domain of intron-encoded endonucleases"/>
    <property type="match status" value="1"/>
</dbReference>
<evidence type="ECO:0000259" key="2">
    <source>
        <dbReference type="Pfam" id="PF07453"/>
    </source>
</evidence>
<dbReference type="EMBL" id="CP058595">
    <property type="protein sequence ID" value="QLG47242.1"/>
    <property type="molecule type" value="Genomic_DNA"/>
</dbReference>
<evidence type="ECO:0000259" key="1">
    <source>
        <dbReference type="Pfam" id="PF01541"/>
    </source>
</evidence>
<feature type="domain" description="Nuclease-associated modular DNA-binding 1" evidence="2">
    <location>
        <begin position="101"/>
        <end position="136"/>
    </location>
</feature>
<dbReference type="SMART" id="SM00497">
    <property type="entry name" value="IENR1"/>
    <property type="match status" value="2"/>
</dbReference>
<proteinExistence type="predicted"/>
<accession>A0A7H9AVW5</accession>
<dbReference type="Gene3D" id="3.40.1440.10">
    <property type="entry name" value="GIY-YIG endonuclease"/>
    <property type="match status" value="1"/>
</dbReference>
<dbReference type="Gene3D" id="1.10.10.10">
    <property type="entry name" value="Winged helix-like DNA-binding domain superfamily/Winged helix DNA-binding domain"/>
    <property type="match status" value="2"/>
</dbReference>
<dbReference type="KEGG" id="cagg:HYG79_08635"/>
<gene>
    <name evidence="3" type="ORF">HYG79_08635</name>
</gene>
<dbReference type="InterPro" id="IPR036388">
    <property type="entry name" value="WH-like_DNA-bd_sf"/>
</dbReference>